<name>A0ABW5D191_9BACT</name>
<sequence length="127" mass="14446">MKKIVQMALLSMLISFVFTACERTRTYAPDETEEEAAIVPVEEVVEEKEPATVQEALRDDAKLARKMNLAQFSEHMRGRQEYYARFNDVHYNDGFVKIDWIDGALEIETAEGIINLKHAAPEPSATL</sequence>
<reference evidence="3" key="1">
    <citation type="journal article" date="2019" name="Int. J. Syst. Evol. Microbiol.">
        <title>The Global Catalogue of Microorganisms (GCM) 10K type strain sequencing project: providing services to taxonomists for standard genome sequencing and annotation.</title>
        <authorList>
            <consortium name="The Broad Institute Genomics Platform"/>
            <consortium name="The Broad Institute Genome Sequencing Center for Infectious Disease"/>
            <person name="Wu L."/>
            <person name="Ma J."/>
        </authorList>
    </citation>
    <scope>NUCLEOTIDE SEQUENCE [LARGE SCALE GENOMIC DNA]</scope>
    <source>
        <strain evidence="3">CGMCC 4.1782</strain>
    </source>
</reference>
<organism evidence="2 3">
    <name type="scientific">Pontibacter ruber</name>
    <dbReference type="NCBI Taxonomy" id="1343895"/>
    <lineage>
        <taxon>Bacteria</taxon>
        <taxon>Pseudomonadati</taxon>
        <taxon>Bacteroidota</taxon>
        <taxon>Cytophagia</taxon>
        <taxon>Cytophagales</taxon>
        <taxon>Hymenobacteraceae</taxon>
        <taxon>Pontibacter</taxon>
    </lineage>
</organism>
<evidence type="ECO:0008006" key="4">
    <source>
        <dbReference type="Google" id="ProtNLM"/>
    </source>
</evidence>
<feature type="signal peptide" evidence="1">
    <location>
        <begin position="1"/>
        <end position="20"/>
    </location>
</feature>
<protein>
    <recommendedName>
        <fullName evidence="4">PepSY domain-containing protein</fullName>
    </recommendedName>
</protein>
<evidence type="ECO:0000313" key="3">
    <source>
        <dbReference type="Proteomes" id="UP001597374"/>
    </source>
</evidence>
<proteinExistence type="predicted"/>
<evidence type="ECO:0000313" key="2">
    <source>
        <dbReference type="EMBL" id="MFD2248457.1"/>
    </source>
</evidence>
<gene>
    <name evidence="2" type="ORF">ACFSKP_19475</name>
</gene>
<feature type="chain" id="PRO_5045576335" description="PepSY domain-containing protein" evidence="1">
    <location>
        <begin position="21"/>
        <end position="127"/>
    </location>
</feature>
<dbReference type="Proteomes" id="UP001597374">
    <property type="component" value="Unassembled WGS sequence"/>
</dbReference>
<comment type="caution">
    <text evidence="2">The sequence shown here is derived from an EMBL/GenBank/DDBJ whole genome shotgun (WGS) entry which is preliminary data.</text>
</comment>
<evidence type="ECO:0000256" key="1">
    <source>
        <dbReference type="SAM" id="SignalP"/>
    </source>
</evidence>
<keyword evidence="1" id="KW-0732">Signal</keyword>
<dbReference type="EMBL" id="JBHUIM010000003">
    <property type="protein sequence ID" value="MFD2248457.1"/>
    <property type="molecule type" value="Genomic_DNA"/>
</dbReference>
<keyword evidence="3" id="KW-1185">Reference proteome</keyword>
<dbReference type="PROSITE" id="PS51257">
    <property type="entry name" value="PROKAR_LIPOPROTEIN"/>
    <property type="match status" value="1"/>
</dbReference>
<accession>A0ABW5D191</accession>
<dbReference type="RefSeq" id="WP_250431503.1">
    <property type="nucleotide sequence ID" value="NZ_JALPRR010000004.1"/>
</dbReference>